<evidence type="ECO:0000313" key="1">
    <source>
        <dbReference type="EMBL" id="CEM25300.1"/>
    </source>
</evidence>
<dbReference type="EMBL" id="CDMZ01000993">
    <property type="protein sequence ID" value="CEM25300.1"/>
    <property type="molecule type" value="Genomic_DNA"/>
</dbReference>
<accession>A0A0G4G943</accession>
<proteinExistence type="predicted"/>
<reference evidence="1" key="1">
    <citation type="submission" date="2014-11" db="EMBL/GenBank/DDBJ databases">
        <authorList>
            <person name="Otto D Thomas"/>
            <person name="Naeem Raeece"/>
        </authorList>
    </citation>
    <scope>NUCLEOTIDE SEQUENCE</scope>
</reference>
<dbReference type="VEuPathDB" id="CryptoDB:Cvel_589"/>
<gene>
    <name evidence="1" type="ORF">Cvel_589</name>
</gene>
<protein>
    <submittedName>
        <fullName evidence="1">Uncharacterized protein</fullName>
    </submittedName>
</protein>
<name>A0A0G4G943_9ALVE</name>
<organism evidence="1">
    <name type="scientific">Chromera velia CCMP2878</name>
    <dbReference type="NCBI Taxonomy" id="1169474"/>
    <lineage>
        <taxon>Eukaryota</taxon>
        <taxon>Sar</taxon>
        <taxon>Alveolata</taxon>
        <taxon>Colpodellida</taxon>
        <taxon>Chromeraceae</taxon>
        <taxon>Chromera</taxon>
    </lineage>
</organism>
<dbReference type="AlphaFoldDB" id="A0A0G4G943"/>
<sequence>MKACMTATNEAQLQRQRQERLEDLFSLQEEGWVNRRGLGRDVVTEVVTVVRKVLEWLRRLSDTLGEAEFIVAV</sequence>